<dbReference type="Pfam" id="PF20207">
    <property type="entry name" value="DUF6568"/>
    <property type="match status" value="1"/>
</dbReference>
<sequence>MEQFEQFLEDIKDLEVTTVARAQEAIDQKETATFFIGRKTCPYCRKFAAKLATVVAETKAHIYFINSEEPSQLDALQAFRSTYGIPTVPGFLHVESGEVSVRCDSSMSEEEIKAFAHL</sequence>
<dbReference type="GeneID" id="10834955"/>
<protein>
    <submittedName>
        <fullName evidence="1">Putative bacteriocin transport accessory protein</fullName>
    </submittedName>
</protein>
<accession>F8DGU1</accession>
<dbReference type="RefSeq" id="WP_013903527.1">
    <property type="nucleotide sequence ID" value="NC_015678.1"/>
</dbReference>
<dbReference type="InterPro" id="IPR046698">
    <property type="entry name" value="PedC-like"/>
</dbReference>
<gene>
    <name evidence="1" type="ordered locus">HMPREF0833_10456</name>
</gene>
<dbReference type="SUPFAM" id="SSF52833">
    <property type="entry name" value="Thioredoxin-like"/>
    <property type="match status" value="1"/>
</dbReference>
<dbReference type="PROSITE" id="PS51354">
    <property type="entry name" value="GLUTAREDOXIN_2"/>
    <property type="match status" value="1"/>
</dbReference>
<organism evidence="1 2">
    <name type="scientific">Streptococcus parasanguinis (strain ATCC 15912 / DSM 6778 / CIP 104372 / LMG 14537)</name>
    <dbReference type="NCBI Taxonomy" id="760570"/>
    <lineage>
        <taxon>Bacteria</taxon>
        <taxon>Bacillati</taxon>
        <taxon>Bacillota</taxon>
        <taxon>Bacilli</taxon>
        <taxon>Lactobacillales</taxon>
        <taxon>Streptococcaceae</taxon>
        <taxon>Streptococcus</taxon>
    </lineage>
</organism>
<dbReference type="KEGG" id="scp:HMPREF0833_10456"/>
<dbReference type="EMBL" id="CP002843">
    <property type="protein sequence ID" value="AEH55487.1"/>
    <property type="molecule type" value="Genomic_DNA"/>
</dbReference>
<evidence type="ECO:0000313" key="1">
    <source>
        <dbReference type="EMBL" id="AEH55487.1"/>
    </source>
</evidence>
<reference evidence="2" key="1">
    <citation type="submission" date="2011-06" db="EMBL/GenBank/DDBJ databases">
        <title>Complete sequence of Streptococcus parasanguinis strain ATCC 15912.</title>
        <authorList>
            <person name="Muzny D."/>
            <person name="Qin X."/>
            <person name="Buhay C."/>
            <person name="Dugan-Rocha S."/>
            <person name="Ding Y."/>
            <person name="Chen G."/>
            <person name="Hawes A."/>
            <person name="Holder M."/>
            <person name="Jhangiani S."/>
            <person name="Johnson A."/>
            <person name="Khan Z."/>
            <person name="Li Z."/>
            <person name="Liu W."/>
            <person name="Liu X."/>
            <person name="Perez L."/>
            <person name="Shen H."/>
            <person name="Wang Q."/>
            <person name="Watt J."/>
            <person name="Xi L."/>
            <person name="Xin Y."/>
            <person name="Zhou J."/>
            <person name="Deng J."/>
            <person name="Jiang H."/>
            <person name="Liu Y."/>
            <person name="Qu J."/>
            <person name="Song X.-Z."/>
            <person name="Zhang L."/>
            <person name="Villasana D."/>
            <person name="Johnson A."/>
            <person name="Liu J."/>
            <person name="Liyanage D."/>
            <person name="Lorensuhewa L."/>
            <person name="Robinson T."/>
            <person name="Song A."/>
            <person name="Song B.-B."/>
            <person name="Dinh H."/>
            <person name="Thornton R."/>
            <person name="Coyle M."/>
            <person name="Francisco L."/>
            <person name="Jackson L."/>
            <person name="Javaid M."/>
            <person name="Korchina V."/>
            <person name="Kovar C."/>
            <person name="Mata R."/>
            <person name="Mathew T."/>
            <person name="Ngo R."/>
            <person name="Nguyen L."/>
            <person name="Nguyen N."/>
            <person name="Okwuonu G."/>
            <person name="Ongeri F."/>
            <person name="Pham C."/>
            <person name="Simmons D."/>
            <person name="Wilczek-Boney K."/>
            <person name="Hale W."/>
            <person name="Jakkamsetti A."/>
            <person name="Pham P."/>
            <person name="Ruth R."/>
            <person name="San Lucas F."/>
            <person name="Warren J."/>
            <person name="Zhang J."/>
            <person name="Zhao Z."/>
            <person name="Zhou C."/>
            <person name="Zhu D."/>
            <person name="Lee S."/>
            <person name="Bess C."/>
            <person name="Blankenburg K."/>
            <person name="Forbes L."/>
            <person name="Fu Q."/>
            <person name="Gubbala S."/>
            <person name="Hirani K."/>
            <person name="Jayaseelan J.C."/>
            <person name="Lara F."/>
            <person name="Munidasa M."/>
            <person name="Palculict T."/>
            <person name="Patil S."/>
            <person name="Pu L.-L."/>
            <person name="Saada N."/>
            <person name="Tang L."/>
            <person name="Weissenberger G."/>
            <person name="Zhu Y."/>
            <person name="Hemphill L."/>
            <person name="Shang Y."/>
            <person name="Youmans B."/>
            <person name="Ayvaz T."/>
            <person name="Ross M."/>
            <person name="Santibanez J."/>
            <person name="Aqrawi P."/>
            <person name="Gross S."/>
            <person name="Joshi V."/>
            <person name="Fowler G."/>
            <person name="Nazareth L."/>
            <person name="Reid J."/>
            <person name="Worley K."/>
            <person name="Petrosino J."/>
            <person name="Highlander S."/>
            <person name="Gibbs R."/>
        </authorList>
    </citation>
    <scope>NUCLEOTIDE SEQUENCE [LARGE SCALE GENOMIC DNA]</scope>
    <source>
        <strain evidence="2">ATCC 15912 / DSM 6778 / CIP 104372 / LMG 14537</strain>
    </source>
</reference>
<dbReference type="InterPro" id="IPR036249">
    <property type="entry name" value="Thioredoxin-like_sf"/>
</dbReference>
<evidence type="ECO:0000313" key="2">
    <source>
        <dbReference type="Proteomes" id="UP000001502"/>
    </source>
</evidence>
<dbReference type="AlphaFoldDB" id="F8DGU1"/>
<dbReference type="CDD" id="cd02947">
    <property type="entry name" value="TRX_family"/>
    <property type="match status" value="1"/>
</dbReference>
<dbReference type="Gene3D" id="3.40.30.10">
    <property type="entry name" value="Glutaredoxin"/>
    <property type="match status" value="1"/>
</dbReference>
<name>F8DGU1_STREP</name>
<dbReference type="Proteomes" id="UP000001502">
    <property type="component" value="Chromosome"/>
</dbReference>
<dbReference type="SMR" id="F8DGU1"/>
<dbReference type="HOGENOM" id="CLU_121850_3_1_9"/>
<proteinExistence type="predicted"/>